<comment type="caution">
    <text evidence="2">The sequence shown here is derived from an EMBL/GenBank/DDBJ whole genome shotgun (WGS) entry which is preliminary data.</text>
</comment>
<dbReference type="EC" id="3.1.-.-" evidence="2"/>
<sequence>MKIDYIRAYSNDGSNPTVAAEKVSAPDGKDPGMYGATAKPTTSTTEATTGSTGTTSTSTNSTSTVQPATSGTTSGSSAGSTSATNIGSGGSATGSATPPAAQPTNVNVVIAGDSVGTADYSGSDPWKNLELGAPYTVKNHSVSGITLDTQANEKSAEILADFDKSGSSQNVLVIQAASNDLRNDVSAEDIYADTVKMVGDAHKQGFGVVVGTALPNVDTAYKWDASDEEQRLAYNKLVRENSAGADAIADVAADPTMGKNSAVNDTSLYVDGVHPT</sequence>
<proteinExistence type="predicted"/>
<feature type="non-terminal residue" evidence="2">
    <location>
        <position position="276"/>
    </location>
</feature>
<dbReference type="InterPro" id="IPR036514">
    <property type="entry name" value="SGNH_hydro_sf"/>
</dbReference>
<gene>
    <name evidence="2" type="ORF">QWZ18_31680</name>
</gene>
<keyword evidence="3" id="KW-1185">Reference proteome</keyword>
<evidence type="ECO:0000313" key="3">
    <source>
        <dbReference type="Proteomes" id="UP001244297"/>
    </source>
</evidence>
<keyword evidence="2" id="KW-0378">Hydrolase</keyword>
<evidence type="ECO:0000313" key="2">
    <source>
        <dbReference type="EMBL" id="MDN3575142.1"/>
    </source>
</evidence>
<organism evidence="2 3">
    <name type="scientific">Methylobacterium longum</name>
    <dbReference type="NCBI Taxonomy" id="767694"/>
    <lineage>
        <taxon>Bacteria</taxon>
        <taxon>Pseudomonadati</taxon>
        <taxon>Pseudomonadota</taxon>
        <taxon>Alphaproteobacteria</taxon>
        <taxon>Hyphomicrobiales</taxon>
        <taxon>Methylobacteriaceae</taxon>
        <taxon>Methylobacterium</taxon>
    </lineage>
</organism>
<dbReference type="CDD" id="cd00229">
    <property type="entry name" value="SGNH_hydrolase"/>
    <property type="match status" value="1"/>
</dbReference>
<feature type="region of interest" description="Disordered" evidence="1">
    <location>
        <begin position="1"/>
        <end position="101"/>
    </location>
</feature>
<accession>A0ABT8AZW0</accession>
<dbReference type="EMBL" id="JAUFPT010000171">
    <property type="protein sequence ID" value="MDN3575142.1"/>
    <property type="molecule type" value="Genomic_DNA"/>
</dbReference>
<reference evidence="3" key="1">
    <citation type="journal article" date="2019" name="Int. J. Syst. Evol. Microbiol.">
        <title>The Global Catalogue of Microorganisms (GCM) 10K type strain sequencing project: providing services to taxonomists for standard genome sequencing and annotation.</title>
        <authorList>
            <consortium name="The Broad Institute Genomics Platform"/>
            <consortium name="The Broad Institute Genome Sequencing Center for Infectious Disease"/>
            <person name="Wu L."/>
            <person name="Ma J."/>
        </authorList>
    </citation>
    <scope>NUCLEOTIDE SEQUENCE [LARGE SCALE GENOMIC DNA]</scope>
    <source>
        <strain evidence="3">CECT 7806</strain>
    </source>
</reference>
<dbReference type="Proteomes" id="UP001244297">
    <property type="component" value="Unassembled WGS sequence"/>
</dbReference>
<feature type="non-terminal residue" evidence="2">
    <location>
        <position position="1"/>
    </location>
</feature>
<protein>
    <submittedName>
        <fullName evidence="2">SGNH/GDSL hydrolase family protein</fullName>
        <ecNumber evidence="2">3.1.-.-</ecNumber>
    </submittedName>
</protein>
<dbReference type="Gene3D" id="3.40.50.1110">
    <property type="entry name" value="SGNH hydrolase"/>
    <property type="match status" value="1"/>
</dbReference>
<evidence type="ECO:0000256" key="1">
    <source>
        <dbReference type="SAM" id="MobiDB-lite"/>
    </source>
</evidence>
<name>A0ABT8AZW0_9HYPH</name>
<dbReference type="GO" id="GO:0016787">
    <property type="term" value="F:hydrolase activity"/>
    <property type="evidence" value="ECO:0007669"/>
    <property type="project" value="UniProtKB-KW"/>
</dbReference>
<dbReference type="RefSeq" id="WP_290356825.1">
    <property type="nucleotide sequence ID" value="NZ_JAUFPT010000171.1"/>
</dbReference>
<dbReference type="SUPFAM" id="SSF52266">
    <property type="entry name" value="SGNH hydrolase"/>
    <property type="match status" value="1"/>
</dbReference>
<feature type="compositionally biased region" description="Low complexity" evidence="1">
    <location>
        <begin position="35"/>
        <end position="86"/>
    </location>
</feature>